<evidence type="ECO:0000259" key="7">
    <source>
        <dbReference type="Pfam" id="PF01958"/>
    </source>
</evidence>
<evidence type="ECO:0000256" key="1">
    <source>
        <dbReference type="ARBA" id="ARBA00008331"/>
    </source>
</evidence>
<comment type="pathway">
    <text evidence="6">Cofactor biosynthesis; NAD(+) biosynthesis; iminoaspartate from L-aspartate (dehydrogenase route): step 1/1.</text>
</comment>
<evidence type="ECO:0000256" key="5">
    <source>
        <dbReference type="ARBA" id="ARBA00023027"/>
    </source>
</evidence>
<protein>
    <recommendedName>
        <fullName evidence="6">L-aspartate dehydrogenase</fullName>
        <ecNumber evidence="6">1.4.1.21</ecNumber>
    </recommendedName>
</protein>
<dbReference type="SUPFAM" id="SSF55347">
    <property type="entry name" value="Glyceraldehyde-3-phosphate dehydrogenase-like, C-terminal domain"/>
    <property type="match status" value="1"/>
</dbReference>
<feature type="domain" description="Aspartate dehydrogenase" evidence="7">
    <location>
        <begin position="172"/>
        <end position="258"/>
    </location>
</feature>
<dbReference type="NCBIfam" id="NF009828">
    <property type="entry name" value="PRK13303.1-3"/>
    <property type="match status" value="1"/>
</dbReference>
<dbReference type="GO" id="GO:0033735">
    <property type="term" value="F:aspartate dehydrogenase [NAD(P)+] activity"/>
    <property type="evidence" value="ECO:0007669"/>
    <property type="project" value="UniProtKB-EC"/>
</dbReference>
<dbReference type="PIRSF" id="PIRSF005227">
    <property type="entry name" value="Asp_dh_NAD_syn"/>
    <property type="match status" value="1"/>
</dbReference>
<comment type="catalytic activity">
    <reaction evidence="6">
        <text>L-aspartate + NADP(+) + H2O = oxaloacetate + NH4(+) + NADPH + H(+)</text>
        <dbReference type="Rhea" id="RHEA:11784"/>
        <dbReference type="ChEBI" id="CHEBI:15377"/>
        <dbReference type="ChEBI" id="CHEBI:15378"/>
        <dbReference type="ChEBI" id="CHEBI:16452"/>
        <dbReference type="ChEBI" id="CHEBI:28938"/>
        <dbReference type="ChEBI" id="CHEBI:29991"/>
        <dbReference type="ChEBI" id="CHEBI:57783"/>
        <dbReference type="ChEBI" id="CHEBI:58349"/>
        <dbReference type="EC" id="1.4.1.21"/>
    </reaction>
</comment>
<dbReference type="OrthoDB" id="8456681at2"/>
<evidence type="ECO:0000313" key="10">
    <source>
        <dbReference type="Proteomes" id="UP000305888"/>
    </source>
</evidence>
<dbReference type="PANTHER" id="PTHR31873">
    <property type="entry name" value="L-ASPARTATE DEHYDROGENASE-RELATED"/>
    <property type="match status" value="1"/>
</dbReference>
<comment type="catalytic activity">
    <reaction evidence="6">
        <text>L-aspartate + NAD(+) + H2O = oxaloacetate + NH4(+) + NADH + H(+)</text>
        <dbReference type="Rhea" id="RHEA:11788"/>
        <dbReference type="ChEBI" id="CHEBI:15377"/>
        <dbReference type="ChEBI" id="CHEBI:15378"/>
        <dbReference type="ChEBI" id="CHEBI:16452"/>
        <dbReference type="ChEBI" id="CHEBI:28938"/>
        <dbReference type="ChEBI" id="CHEBI:29991"/>
        <dbReference type="ChEBI" id="CHEBI:57540"/>
        <dbReference type="ChEBI" id="CHEBI:57945"/>
        <dbReference type="EC" id="1.4.1.21"/>
    </reaction>
</comment>
<reference evidence="9 10" key="1">
    <citation type="submission" date="2019-06" db="EMBL/GenBank/DDBJ databases">
        <title>Genome sequence of Rhodobacteraceae bacterium D4M1.</title>
        <authorList>
            <person name="Cao J."/>
        </authorList>
    </citation>
    <scope>NUCLEOTIDE SEQUENCE [LARGE SCALE GENOMIC DNA]</scope>
    <source>
        <strain evidence="9 10">D4M1</strain>
        <plasmid evidence="10">pd4m1a</plasmid>
    </source>
</reference>
<comment type="function">
    <text evidence="6">Specifically catalyzes the NAD or NADP-dependent dehydrogenation of L-aspartate to iminoaspartate.</text>
</comment>
<dbReference type="Pfam" id="PF01958">
    <property type="entry name" value="Asp_DH_C"/>
    <property type="match status" value="1"/>
</dbReference>
<dbReference type="EMBL" id="CP040819">
    <property type="protein sequence ID" value="QDL94032.1"/>
    <property type="molecule type" value="Genomic_DNA"/>
</dbReference>
<comment type="similarity">
    <text evidence="1 6">Belongs to the L-aspartate dehydrogenase family.</text>
</comment>
<dbReference type="RefSeq" id="WP_138573521.1">
    <property type="nucleotide sequence ID" value="NZ_CP040819.1"/>
</dbReference>
<dbReference type="Gene3D" id="3.30.360.10">
    <property type="entry name" value="Dihydrodipicolinate Reductase, domain 2"/>
    <property type="match status" value="1"/>
</dbReference>
<evidence type="ECO:0000313" key="9">
    <source>
        <dbReference type="EMBL" id="QDL94032.1"/>
    </source>
</evidence>
<evidence type="ECO:0000259" key="8">
    <source>
        <dbReference type="Pfam" id="PF03447"/>
    </source>
</evidence>
<organism evidence="9 10">
    <name type="scientific">Paroceanicella profunda</name>
    <dbReference type="NCBI Taxonomy" id="2579971"/>
    <lineage>
        <taxon>Bacteria</taxon>
        <taxon>Pseudomonadati</taxon>
        <taxon>Pseudomonadota</taxon>
        <taxon>Alphaproteobacteria</taxon>
        <taxon>Rhodobacterales</taxon>
        <taxon>Paracoccaceae</taxon>
        <taxon>Paroceanicella</taxon>
    </lineage>
</organism>
<keyword evidence="2 6" id="KW-0662">Pyridine nucleotide biosynthesis</keyword>
<dbReference type="InterPro" id="IPR005106">
    <property type="entry name" value="Asp/hSer_DH_NAD-bd"/>
</dbReference>
<keyword evidence="10" id="KW-1185">Reference proteome</keyword>
<dbReference type="Gene3D" id="3.40.50.720">
    <property type="entry name" value="NAD(P)-binding Rossmann-like Domain"/>
    <property type="match status" value="1"/>
</dbReference>
<dbReference type="Pfam" id="PF03447">
    <property type="entry name" value="NAD_binding_3"/>
    <property type="match status" value="1"/>
</dbReference>
<dbReference type="KEGG" id="ppru:FDP22_19360"/>
<dbReference type="HAMAP" id="MF_01265">
    <property type="entry name" value="NadX"/>
    <property type="match status" value="1"/>
</dbReference>
<geneLocation type="plasmid" evidence="10">
    <name>pd4m1a</name>
</geneLocation>
<dbReference type="InterPro" id="IPR020626">
    <property type="entry name" value="Asp_DH_prok"/>
</dbReference>
<dbReference type="InterPro" id="IPR011182">
    <property type="entry name" value="L-Asp_DH"/>
</dbReference>
<keyword evidence="4 6" id="KW-0560">Oxidoreductase</keyword>
<feature type="binding site" evidence="6">
    <location>
        <position position="194"/>
    </location>
    <ligand>
        <name>NAD(+)</name>
        <dbReference type="ChEBI" id="CHEBI:57540"/>
    </ligand>
</feature>
<dbReference type="GO" id="GO:0051287">
    <property type="term" value="F:NAD binding"/>
    <property type="evidence" value="ECO:0007669"/>
    <property type="project" value="UniProtKB-UniRule"/>
</dbReference>
<gene>
    <name evidence="6" type="primary">nadX</name>
    <name evidence="9" type="ORF">FDP22_19360</name>
</gene>
<evidence type="ECO:0000256" key="2">
    <source>
        <dbReference type="ARBA" id="ARBA00022642"/>
    </source>
</evidence>
<dbReference type="EC" id="1.4.1.21" evidence="6"/>
<feature type="binding site" evidence="6">
    <location>
        <position position="128"/>
    </location>
    <ligand>
        <name>NAD(+)</name>
        <dbReference type="ChEBI" id="CHEBI:57540"/>
    </ligand>
</feature>
<evidence type="ECO:0000256" key="6">
    <source>
        <dbReference type="HAMAP-Rule" id="MF_01265"/>
    </source>
</evidence>
<dbReference type="UniPathway" id="UPA00253">
    <property type="reaction ID" value="UER00456"/>
</dbReference>
<dbReference type="Proteomes" id="UP000305888">
    <property type="component" value="Plasmid pD4M1A"/>
</dbReference>
<keyword evidence="5 6" id="KW-0520">NAD</keyword>
<feature type="domain" description="Aspartate/homoserine dehydrogenase NAD-binding" evidence="8">
    <location>
        <begin position="15"/>
        <end position="125"/>
    </location>
</feature>
<dbReference type="InterPro" id="IPR036291">
    <property type="entry name" value="NAD(P)-bd_dom_sf"/>
</dbReference>
<proteinExistence type="inferred from homology"/>
<feature type="active site" evidence="6">
    <location>
        <position position="224"/>
    </location>
</feature>
<dbReference type="PANTHER" id="PTHR31873:SF6">
    <property type="entry name" value="ASPARTATE DEHYDROGENASE DOMAIN-CONTAINING PROTEIN"/>
    <property type="match status" value="1"/>
</dbReference>
<name>A0A5B8G3Z2_9RHOB</name>
<dbReference type="GO" id="GO:0050661">
    <property type="term" value="F:NADP binding"/>
    <property type="evidence" value="ECO:0007669"/>
    <property type="project" value="UniProtKB-UniRule"/>
</dbReference>
<dbReference type="GO" id="GO:0016639">
    <property type="term" value="F:oxidoreductase activity, acting on the CH-NH2 group of donors, NAD or NADP as acceptor"/>
    <property type="evidence" value="ECO:0007669"/>
    <property type="project" value="UniProtKB-UniRule"/>
</dbReference>
<evidence type="ECO:0000256" key="3">
    <source>
        <dbReference type="ARBA" id="ARBA00022857"/>
    </source>
</evidence>
<dbReference type="AlphaFoldDB" id="A0A5B8G3Z2"/>
<dbReference type="GO" id="GO:0009435">
    <property type="term" value="P:NAD+ biosynthetic process"/>
    <property type="evidence" value="ECO:0007669"/>
    <property type="project" value="UniProtKB-UniRule"/>
</dbReference>
<sequence>MSGSERHPFRLALIGWGAIGATVGRMLAGRPGVQLVAVAVSDAARPRAGLPEGTLLIDRPEALAALSLDMVIEAAGRPSVAHWARAALLAAPAFAVSSTSAFVDDAFLADLLARAEAAGAQIIVPPGALGGMDALGAAALMGLERVEHFVTKPALAWAGTPAEQACDLAALTGPLEVFRGSARAAADAYPKNANVAVISSLAGLGLDRTEVVMVADPAATLNSHRIVASGAFGRMDMTFENAPLPDNPKSSAMTALNLVRMVENRVAVLAV</sequence>
<dbReference type="SUPFAM" id="SSF51735">
    <property type="entry name" value="NAD(P)-binding Rossmann-fold domains"/>
    <property type="match status" value="1"/>
</dbReference>
<keyword evidence="3 6" id="KW-0521">NADP</keyword>
<keyword evidence="9" id="KW-0614">Plasmid</keyword>
<evidence type="ECO:0000256" key="4">
    <source>
        <dbReference type="ARBA" id="ARBA00023002"/>
    </source>
</evidence>
<dbReference type="InterPro" id="IPR002811">
    <property type="entry name" value="Asp_DH"/>
</dbReference>
<comment type="miscellaneous">
    <text evidence="6">The iminoaspartate product is unstable in aqueous solution and can decompose to oxaloacetate and ammonia.</text>
</comment>
<accession>A0A5B8G3Z2</accession>